<keyword evidence="3" id="KW-1185">Reference proteome</keyword>
<feature type="compositionally biased region" description="Polar residues" evidence="1">
    <location>
        <begin position="1"/>
        <end position="13"/>
    </location>
</feature>
<dbReference type="EMBL" id="BPLR01013862">
    <property type="protein sequence ID" value="GIY64315.1"/>
    <property type="molecule type" value="Genomic_DNA"/>
</dbReference>
<protein>
    <submittedName>
        <fullName evidence="2">Tyrosine-protein phosphatase non-receptor type 12</fullName>
    </submittedName>
</protein>
<proteinExistence type="predicted"/>
<gene>
    <name evidence="2" type="primary">PTPN12</name>
    <name evidence="2" type="ORF">CEXT_350661</name>
</gene>
<name>A0AAV4V262_CAEEX</name>
<feature type="region of interest" description="Disordered" evidence="1">
    <location>
        <begin position="1"/>
        <end position="21"/>
    </location>
</feature>
<accession>A0AAV4V262</accession>
<dbReference type="AlphaFoldDB" id="A0AAV4V262"/>
<reference evidence="2 3" key="1">
    <citation type="submission" date="2021-06" db="EMBL/GenBank/DDBJ databases">
        <title>Caerostris extrusa draft genome.</title>
        <authorList>
            <person name="Kono N."/>
            <person name="Arakawa K."/>
        </authorList>
    </citation>
    <scope>NUCLEOTIDE SEQUENCE [LARGE SCALE GENOMIC DNA]</scope>
</reference>
<evidence type="ECO:0000313" key="2">
    <source>
        <dbReference type="EMBL" id="GIY64315.1"/>
    </source>
</evidence>
<dbReference type="Proteomes" id="UP001054945">
    <property type="component" value="Unassembled WGS sequence"/>
</dbReference>
<feature type="region of interest" description="Disordered" evidence="1">
    <location>
        <begin position="125"/>
        <end position="154"/>
    </location>
</feature>
<evidence type="ECO:0000313" key="3">
    <source>
        <dbReference type="Proteomes" id="UP001054945"/>
    </source>
</evidence>
<feature type="non-terminal residue" evidence="2">
    <location>
        <position position="882"/>
    </location>
</feature>
<feature type="compositionally biased region" description="Polar residues" evidence="1">
    <location>
        <begin position="836"/>
        <end position="846"/>
    </location>
</feature>
<feature type="region of interest" description="Disordered" evidence="1">
    <location>
        <begin position="629"/>
        <end position="651"/>
    </location>
</feature>
<feature type="region of interest" description="Disordered" evidence="1">
    <location>
        <begin position="816"/>
        <end position="846"/>
    </location>
</feature>
<comment type="caution">
    <text evidence="2">The sequence shown here is derived from an EMBL/GenBank/DDBJ whole genome shotgun (WGS) entry which is preliminary data.</text>
</comment>
<evidence type="ECO:0000256" key="1">
    <source>
        <dbReference type="SAM" id="MobiDB-lite"/>
    </source>
</evidence>
<sequence>MLNQKNKSFSDSDVQLAKVSNKPQNSRVLPFIHSITPWKKNVSKSPLSSPESPKNFVEVTPDINTIASNSTFYTDIESLSERLRIPFKHSNEKPSICPVPEEIIPIHVPMKNSLVKEEISDKTSKVAKELTEEPKSQESSEKLNSENSSEQEKNLEFIEKPKIKMQCKISRNLFAQLNTEPVKEILITTKANAEVPPAIPKKLGIEQIENTLRSNPRSAIIDLTSRESYCMEEELDNAVKQLSNPLDKGTTSVIKVTQNSLVMSPPLRRSMNANLGLAKCRSCSNIDWLEPEESVSAAVELNSKETTTPTKKLVNEAVVELNTLRRNCVSFPPPPPLPPPEEDQPSEIFNIVCKNGTIIVADKSRTKESSTDPLCSKDQSSENVCSTDNLIEFPQPTPRKGKQNALKRSASYTNVCVPQSKNKGYENVFLEKYQTLSRLQIDSKCEKREQNQYAKAVSNIKPCRNKPQIIKPKPDYVNVKELHISSSPKLLRKSPKRDVEKECNPITTTNIKCKVNAFKVSDESFNKFHMSKSCPPSEFKPASTFSVHTDDKYSTYGRICKISDKQLLGSEKKHPNQQYVNIQSMIEDYKKKPLPSKKTERAPLPPDTSHCIETKEILPLKVDLPKKLPSRKSEKAPLPPPLLQKSSTGINLTNKNLPNTSCYMNYPHYRIHVADETPVLPAVHENISNNNLPSNAVCVNLSKTEMKSKNSPTNRGLSHSQSDASVFLALKQRKMQPMNRGTNAVGDSPKFVNKILKQKKELVSVSSSDSDSSYERIFFDNPTEKFAKITAKQSNREQIVINSPKCYKKELPIAPPRSKRRSTTEVNYAKVKSKEASPSNTSLDTPYQQKLSEKILPIYEPPLQYTLKTKDAFEFPGEFNNK</sequence>
<organism evidence="2 3">
    <name type="scientific">Caerostris extrusa</name>
    <name type="common">Bark spider</name>
    <name type="synonym">Caerostris bankana</name>
    <dbReference type="NCBI Taxonomy" id="172846"/>
    <lineage>
        <taxon>Eukaryota</taxon>
        <taxon>Metazoa</taxon>
        <taxon>Ecdysozoa</taxon>
        <taxon>Arthropoda</taxon>
        <taxon>Chelicerata</taxon>
        <taxon>Arachnida</taxon>
        <taxon>Araneae</taxon>
        <taxon>Araneomorphae</taxon>
        <taxon>Entelegynae</taxon>
        <taxon>Araneoidea</taxon>
        <taxon>Araneidae</taxon>
        <taxon>Caerostris</taxon>
    </lineage>
</organism>